<dbReference type="AlphaFoldDB" id="A0A0F9DC57"/>
<dbReference type="CDD" id="cd00207">
    <property type="entry name" value="fer2"/>
    <property type="match status" value="1"/>
</dbReference>
<dbReference type="PROSITE" id="PS51085">
    <property type="entry name" value="2FE2S_FER_2"/>
    <property type="match status" value="1"/>
</dbReference>
<dbReference type="InterPro" id="IPR052911">
    <property type="entry name" value="Corrinoid_activation_enz"/>
</dbReference>
<dbReference type="Pfam" id="PF14574">
    <property type="entry name" value="RACo_C_ter"/>
    <property type="match status" value="1"/>
</dbReference>
<dbReference type="InterPro" id="IPR027980">
    <property type="entry name" value="RACo_C"/>
</dbReference>
<dbReference type="SUPFAM" id="SSF54292">
    <property type="entry name" value="2Fe-2S ferredoxin-like"/>
    <property type="match status" value="1"/>
</dbReference>
<comment type="caution">
    <text evidence="2">The sequence shown here is derived from an EMBL/GenBank/DDBJ whole genome shotgun (WGS) entry which is preliminary data.</text>
</comment>
<dbReference type="Pfam" id="PF00111">
    <property type="entry name" value="Fer2"/>
    <property type="match status" value="1"/>
</dbReference>
<dbReference type="InterPro" id="IPR012675">
    <property type="entry name" value="Beta-grasp_dom_sf"/>
</dbReference>
<evidence type="ECO:0000259" key="1">
    <source>
        <dbReference type="PROSITE" id="PS51085"/>
    </source>
</evidence>
<dbReference type="GO" id="GO:0051536">
    <property type="term" value="F:iron-sulfur cluster binding"/>
    <property type="evidence" value="ECO:0007669"/>
    <property type="project" value="InterPro"/>
</dbReference>
<dbReference type="InterPro" id="IPR001041">
    <property type="entry name" value="2Fe-2S_ferredoxin-type"/>
</dbReference>
<feature type="non-terminal residue" evidence="2">
    <location>
        <position position="1"/>
    </location>
</feature>
<organism evidence="2">
    <name type="scientific">marine sediment metagenome</name>
    <dbReference type="NCBI Taxonomy" id="412755"/>
    <lineage>
        <taxon>unclassified sequences</taxon>
        <taxon>metagenomes</taxon>
        <taxon>ecological metagenomes</taxon>
    </lineage>
</organism>
<dbReference type="InterPro" id="IPR042259">
    <property type="entry name" value="Raco-like_middle_sf"/>
</dbReference>
<dbReference type="InterPro" id="IPR041414">
    <property type="entry name" value="Raco-like_middle"/>
</dbReference>
<reference evidence="2" key="1">
    <citation type="journal article" date="2015" name="Nature">
        <title>Complex archaea that bridge the gap between prokaryotes and eukaryotes.</title>
        <authorList>
            <person name="Spang A."/>
            <person name="Saw J.H."/>
            <person name="Jorgensen S.L."/>
            <person name="Zaremba-Niedzwiedzka K."/>
            <person name="Martijn J."/>
            <person name="Lind A.E."/>
            <person name="van Eijk R."/>
            <person name="Schleper C."/>
            <person name="Guy L."/>
            <person name="Ettema T.J."/>
        </authorList>
    </citation>
    <scope>NUCLEOTIDE SEQUENCE</scope>
</reference>
<dbReference type="Gene3D" id="3.10.20.30">
    <property type="match status" value="1"/>
</dbReference>
<feature type="domain" description="2Fe-2S ferredoxin-type" evidence="1">
    <location>
        <begin position="1"/>
        <end position="67"/>
    </location>
</feature>
<feature type="non-terminal residue" evidence="2">
    <location>
        <position position="477"/>
    </location>
</feature>
<accession>A0A0F9DC57</accession>
<name>A0A0F9DC57_9ZZZZ</name>
<sequence>DRIDSVEAEENTILLQVLREKGYEIYSPCGGNGTCGKCKVWLKGEGSVSSCVYYISKPIEIVLPDRKEARILVEQHTHTRPVPFYPGPTSDLSAYPHGVALDLGTTSLVFYFVNLVTGALVSTRAMLNPQAQYGGDVISRINYTTESEDGLKELQRVIIAAINEQLDHFVTFAGISMNEIVKVTVSGNTTMLHLLTGTDPMSIALAPFTPKFTDSQVITGKDLNLHSHPDGEVRLLPSIAAYVGADIVGGLASIRPNEDRINYLFLDIGTNGELALGTPEGILCCSAAAGPAFEGARISCGMGGVDGAISAYDQNGYTVIGDVSPSGICGSGLIDLIAVMLDNGSLQSDGLLKSDFEVVAKDQTDTGSAITITQQDIREVQLAKSAIAAGIKVLLQEAGLELDDIDTVFLAGGFGNYINPDSAMRIGLISPELKGKIIPMGNTSGTGALLSLKSIPFDTDIEELRAQTRYIELSGHD</sequence>
<protein>
    <recommendedName>
        <fullName evidence="1">2Fe-2S ferredoxin-type domain-containing protein</fullName>
    </recommendedName>
</protein>
<dbReference type="InterPro" id="IPR036010">
    <property type="entry name" value="2Fe-2S_ferredoxin-like_sf"/>
</dbReference>
<proteinExistence type="predicted"/>
<dbReference type="Pfam" id="PF17651">
    <property type="entry name" value="Raco_middle"/>
    <property type="match status" value="1"/>
</dbReference>
<evidence type="ECO:0000313" key="2">
    <source>
        <dbReference type="EMBL" id="KKL09663.1"/>
    </source>
</evidence>
<dbReference type="PANTHER" id="PTHR42895:SF1">
    <property type="entry name" value="IRON-SULFUR CLUSTER PROTEIN"/>
    <property type="match status" value="1"/>
</dbReference>
<dbReference type="Gene3D" id="3.30.420.480">
    <property type="entry name" value="Domain of unknown function (DUF4445)"/>
    <property type="match status" value="1"/>
</dbReference>
<dbReference type="EMBL" id="LAZR01042382">
    <property type="protein sequence ID" value="KKL09663.1"/>
    <property type="molecule type" value="Genomic_DNA"/>
</dbReference>
<dbReference type="PANTHER" id="PTHR42895">
    <property type="entry name" value="IRON-SULFUR CLUSTER-BINDING PROTEIN-RELATED"/>
    <property type="match status" value="1"/>
</dbReference>
<gene>
    <name evidence="2" type="ORF">LCGC14_2563610</name>
</gene>